<accession>A0AAV9GAI7</accession>
<reference evidence="2" key="1">
    <citation type="journal article" date="2023" name="Mol. Phylogenet. Evol.">
        <title>Genome-scale phylogeny and comparative genomics of the fungal order Sordariales.</title>
        <authorList>
            <person name="Hensen N."/>
            <person name="Bonometti L."/>
            <person name="Westerberg I."/>
            <person name="Brannstrom I.O."/>
            <person name="Guillou S."/>
            <person name="Cros-Aarteil S."/>
            <person name="Calhoun S."/>
            <person name="Haridas S."/>
            <person name="Kuo A."/>
            <person name="Mondo S."/>
            <person name="Pangilinan J."/>
            <person name="Riley R."/>
            <person name="LaButti K."/>
            <person name="Andreopoulos B."/>
            <person name="Lipzen A."/>
            <person name="Chen C."/>
            <person name="Yan M."/>
            <person name="Daum C."/>
            <person name="Ng V."/>
            <person name="Clum A."/>
            <person name="Steindorff A."/>
            <person name="Ohm R.A."/>
            <person name="Martin F."/>
            <person name="Silar P."/>
            <person name="Natvig D.O."/>
            <person name="Lalanne C."/>
            <person name="Gautier V."/>
            <person name="Ament-Velasquez S.L."/>
            <person name="Kruys A."/>
            <person name="Hutchinson M.I."/>
            <person name="Powell A.J."/>
            <person name="Barry K."/>
            <person name="Miller A.N."/>
            <person name="Grigoriev I.V."/>
            <person name="Debuchy R."/>
            <person name="Gladieux P."/>
            <person name="Hiltunen Thoren M."/>
            <person name="Johannesson H."/>
        </authorList>
    </citation>
    <scope>NUCLEOTIDE SEQUENCE</scope>
    <source>
        <strain evidence="2">PSN243</strain>
    </source>
</reference>
<feature type="signal peptide" evidence="1">
    <location>
        <begin position="1"/>
        <end position="17"/>
    </location>
</feature>
<feature type="chain" id="PRO_5043642371" evidence="1">
    <location>
        <begin position="18"/>
        <end position="95"/>
    </location>
</feature>
<organism evidence="2 3">
    <name type="scientific">Podospora aff. communis PSN243</name>
    <dbReference type="NCBI Taxonomy" id="3040156"/>
    <lineage>
        <taxon>Eukaryota</taxon>
        <taxon>Fungi</taxon>
        <taxon>Dikarya</taxon>
        <taxon>Ascomycota</taxon>
        <taxon>Pezizomycotina</taxon>
        <taxon>Sordariomycetes</taxon>
        <taxon>Sordariomycetidae</taxon>
        <taxon>Sordariales</taxon>
        <taxon>Podosporaceae</taxon>
        <taxon>Podospora</taxon>
    </lineage>
</organism>
<keyword evidence="1" id="KW-0732">Signal</keyword>
<dbReference type="AlphaFoldDB" id="A0AAV9GAI7"/>
<name>A0AAV9GAI7_9PEZI</name>
<sequence length="95" mass="10214">MHPKPIVLFALAPLAAAVCKPWEVGVAHRWTPQAGNIRPQTLYSGSVVTNNCKILASNGQTTSNNQWCKGGYLNTIVDCKGTNRPHTVRDASGVN</sequence>
<dbReference type="Proteomes" id="UP001321760">
    <property type="component" value="Unassembled WGS sequence"/>
</dbReference>
<proteinExistence type="predicted"/>
<protein>
    <submittedName>
        <fullName evidence="2">Uncharacterized protein</fullName>
    </submittedName>
</protein>
<reference evidence="2" key="2">
    <citation type="submission" date="2023-05" db="EMBL/GenBank/DDBJ databases">
        <authorList>
            <consortium name="Lawrence Berkeley National Laboratory"/>
            <person name="Steindorff A."/>
            <person name="Hensen N."/>
            <person name="Bonometti L."/>
            <person name="Westerberg I."/>
            <person name="Brannstrom I.O."/>
            <person name="Guillou S."/>
            <person name="Cros-Aarteil S."/>
            <person name="Calhoun S."/>
            <person name="Haridas S."/>
            <person name="Kuo A."/>
            <person name="Mondo S."/>
            <person name="Pangilinan J."/>
            <person name="Riley R."/>
            <person name="Labutti K."/>
            <person name="Andreopoulos B."/>
            <person name="Lipzen A."/>
            <person name="Chen C."/>
            <person name="Yanf M."/>
            <person name="Daum C."/>
            <person name="Ng V."/>
            <person name="Clum A."/>
            <person name="Ohm R."/>
            <person name="Martin F."/>
            <person name="Silar P."/>
            <person name="Natvig D."/>
            <person name="Lalanne C."/>
            <person name="Gautier V."/>
            <person name="Ament-Velasquez S.L."/>
            <person name="Kruys A."/>
            <person name="Hutchinson M.I."/>
            <person name="Powell A.J."/>
            <person name="Barry K."/>
            <person name="Miller A.N."/>
            <person name="Grigoriev I.V."/>
            <person name="Debuchy R."/>
            <person name="Gladieux P."/>
            <person name="Thoren M.H."/>
            <person name="Johannesson H."/>
        </authorList>
    </citation>
    <scope>NUCLEOTIDE SEQUENCE</scope>
    <source>
        <strain evidence="2">PSN243</strain>
    </source>
</reference>
<gene>
    <name evidence="2" type="ORF">QBC34DRAFT_384561</name>
</gene>
<evidence type="ECO:0000256" key="1">
    <source>
        <dbReference type="SAM" id="SignalP"/>
    </source>
</evidence>
<dbReference type="EMBL" id="MU865968">
    <property type="protein sequence ID" value="KAK4445154.1"/>
    <property type="molecule type" value="Genomic_DNA"/>
</dbReference>
<comment type="caution">
    <text evidence="2">The sequence shown here is derived from an EMBL/GenBank/DDBJ whole genome shotgun (WGS) entry which is preliminary data.</text>
</comment>
<keyword evidence="3" id="KW-1185">Reference proteome</keyword>
<evidence type="ECO:0000313" key="3">
    <source>
        <dbReference type="Proteomes" id="UP001321760"/>
    </source>
</evidence>
<evidence type="ECO:0000313" key="2">
    <source>
        <dbReference type="EMBL" id="KAK4445154.1"/>
    </source>
</evidence>